<reference evidence="8" key="1">
    <citation type="submission" date="2016-10" db="EMBL/GenBank/DDBJ databases">
        <authorList>
            <person name="Varghese N."/>
            <person name="Submissions S."/>
        </authorList>
    </citation>
    <scope>NUCLEOTIDE SEQUENCE [LARGE SCALE GENOMIC DNA]</scope>
    <source>
        <strain evidence="8">CGMCC 1.10223</strain>
    </source>
</reference>
<dbReference type="PANTHER" id="PTHR30146">
    <property type="entry name" value="LACI-RELATED TRANSCRIPTIONAL REPRESSOR"/>
    <property type="match status" value="1"/>
</dbReference>
<dbReference type="AlphaFoldDB" id="A0A1I2HYA9"/>
<dbReference type="PROSITE" id="PS50943">
    <property type="entry name" value="HTH_CROC1"/>
    <property type="match status" value="1"/>
</dbReference>
<dbReference type="Gene3D" id="3.40.50.2300">
    <property type="match status" value="2"/>
</dbReference>
<evidence type="ECO:0000259" key="5">
    <source>
        <dbReference type="PROSITE" id="PS50932"/>
    </source>
</evidence>
<keyword evidence="1" id="KW-0678">Repressor</keyword>
<proteinExistence type="predicted"/>
<sequence>MGDKKEKRVTLQDVAKDAGVSRATASLVVRGSTSITEQTKQKVLASMNKLGYVYDRVAASFRSRRSSTVGIIITDIGNPFFSELLANLQDRLDELGYTTLLGMTFESESKQERILETMLEHHVCGIIMAPVAGTNPTVFARLKQLNVPCVLIGREISGARVDYIGTDFQWGTKMAVRHLADQGHKHIALLGGTPHTSAYNERLAGYLEGLEESRIPTDQHHIIPGPPTRESGAVIINQLIRQDKLPTAALCHNDIVALGVIVGLRENRLVAGKDMALVGFDDIKEAATANPGLTTVAVGSGQWGIEAANLLHQRISAETPAPAAQETARIILPPKLVIRESSTHFMGVH</sequence>
<dbReference type="PANTHER" id="PTHR30146:SF148">
    <property type="entry name" value="HTH-TYPE TRANSCRIPTIONAL REPRESSOR PURR-RELATED"/>
    <property type="match status" value="1"/>
</dbReference>
<evidence type="ECO:0000313" key="8">
    <source>
        <dbReference type="Proteomes" id="UP000183410"/>
    </source>
</evidence>
<keyword evidence="8" id="KW-1185">Reference proteome</keyword>
<dbReference type="InterPro" id="IPR000843">
    <property type="entry name" value="HTH_LacI"/>
</dbReference>
<evidence type="ECO:0000259" key="6">
    <source>
        <dbReference type="PROSITE" id="PS50943"/>
    </source>
</evidence>
<dbReference type="InterPro" id="IPR028082">
    <property type="entry name" value="Peripla_BP_I"/>
</dbReference>
<keyword evidence="3" id="KW-0238">DNA-binding</keyword>
<dbReference type="InterPro" id="IPR001387">
    <property type="entry name" value="Cro/C1-type_HTH"/>
</dbReference>
<dbReference type="Pfam" id="PF00356">
    <property type="entry name" value="LacI"/>
    <property type="match status" value="1"/>
</dbReference>
<evidence type="ECO:0000256" key="1">
    <source>
        <dbReference type="ARBA" id="ARBA00022491"/>
    </source>
</evidence>
<name>A0A1I2HYA9_9BACL</name>
<dbReference type="InterPro" id="IPR046335">
    <property type="entry name" value="LacI/GalR-like_sensor"/>
</dbReference>
<evidence type="ECO:0000256" key="3">
    <source>
        <dbReference type="ARBA" id="ARBA00023125"/>
    </source>
</evidence>
<dbReference type="GO" id="GO:0000976">
    <property type="term" value="F:transcription cis-regulatory region binding"/>
    <property type="evidence" value="ECO:0007669"/>
    <property type="project" value="TreeGrafter"/>
</dbReference>
<gene>
    <name evidence="7" type="ORF">SAMN04487969_12744</name>
</gene>
<dbReference type="Gene3D" id="1.10.260.40">
    <property type="entry name" value="lambda repressor-like DNA-binding domains"/>
    <property type="match status" value="1"/>
</dbReference>
<dbReference type="CDD" id="cd01392">
    <property type="entry name" value="HTH_LacI"/>
    <property type="match status" value="1"/>
</dbReference>
<dbReference type="EMBL" id="FONN01000027">
    <property type="protein sequence ID" value="SFF33767.1"/>
    <property type="molecule type" value="Genomic_DNA"/>
</dbReference>
<evidence type="ECO:0000256" key="4">
    <source>
        <dbReference type="ARBA" id="ARBA00023163"/>
    </source>
</evidence>
<feature type="domain" description="HTH cro/C1-type" evidence="6">
    <location>
        <begin position="5"/>
        <end position="53"/>
    </location>
</feature>
<dbReference type="CDD" id="cd06289">
    <property type="entry name" value="PBP1_MalI-like"/>
    <property type="match status" value="1"/>
</dbReference>
<accession>A0A1I2HYA9</accession>
<protein>
    <submittedName>
        <fullName evidence="7">Transcriptional regulator, LacI family</fullName>
    </submittedName>
</protein>
<evidence type="ECO:0000313" key="7">
    <source>
        <dbReference type="EMBL" id="SFF33767.1"/>
    </source>
</evidence>
<dbReference type="PROSITE" id="PS50932">
    <property type="entry name" value="HTH_LACI_2"/>
    <property type="match status" value="1"/>
</dbReference>
<dbReference type="InterPro" id="IPR010982">
    <property type="entry name" value="Lambda_DNA-bd_dom_sf"/>
</dbReference>
<dbReference type="SMART" id="SM00354">
    <property type="entry name" value="HTH_LACI"/>
    <property type="match status" value="1"/>
</dbReference>
<evidence type="ECO:0000256" key="2">
    <source>
        <dbReference type="ARBA" id="ARBA00023015"/>
    </source>
</evidence>
<dbReference type="SUPFAM" id="SSF53822">
    <property type="entry name" value="Periplasmic binding protein-like I"/>
    <property type="match status" value="1"/>
</dbReference>
<dbReference type="Proteomes" id="UP000183410">
    <property type="component" value="Unassembled WGS sequence"/>
</dbReference>
<feature type="domain" description="HTH lacI-type" evidence="5">
    <location>
        <begin position="9"/>
        <end position="63"/>
    </location>
</feature>
<keyword evidence="4" id="KW-0804">Transcription</keyword>
<dbReference type="GO" id="GO:0003700">
    <property type="term" value="F:DNA-binding transcription factor activity"/>
    <property type="evidence" value="ECO:0007669"/>
    <property type="project" value="TreeGrafter"/>
</dbReference>
<organism evidence="7 8">
    <name type="scientific">Paenibacillus algorifonticola</name>
    <dbReference type="NCBI Taxonomy" id="684063"/>
    <lineage>
        <taxon>Bacteria</taxon>
        <taxon>Bacillati</taxon>
        <taxon>Bacillota</taxon>
        <taxon>Bacilli</taxon>
        <taxon>Bacillales</taxon>
        <taxon>Paenibacillaceae</taxon>
        <taxon>Paenibacillus</taxon>
    </lineage>
</organism>
<dbReference type="Pfam" id="PF13377">
    <property type="entry name" value="Peripla_BP_3"/>
    <property type="match status" value="1"/>
</dbReference>
<dbReference type="PROSITE" id="PS00356">
    <property type="entry name" value="HTH_LACI_1"/>
    <property type="match status" value="1"/>
</dbReference>
<dbReference type="SUPFAM" id="SSF47413">
    <property type="entry name" value="lambda repressor-like DNA-binding domains"/>
    <property type="match status" value="1"/>
</dbReference>
<dbReference type="RefSeq" id="WP_046234048.1">
    <property type="nucleotide sequence ID" value="NZ_FONN01000027.1"/>
</dbReference>
<keyword evidence="2" id="KW-0805">Transcription regulation</keyword>